<protein>
    <submittedName>
        <fullName evidence="5">Galactose oxidase</fullName>
    </submittedName>
</protein>
<accession>A0A316UU56</accession>
<dbReference type="Proteomes" id="UP000245884">
    <property type="component" value="Unassembled WGS sequence"/>
</dbReference>
<dbReference type="AlphaFoldDB" id="A0A316UU56"/>
<feature type="domain" description="Galactose oxidase-like Early set" evidence="4">
    <location>
        <begin position="435"/>
        <end position="540"/>
    </location>
</feature>
<evidence type="ECO:0000256" key="1">
    <source>
        <dbReference type="ARBA" id="ARBA00022729"/>
    </source>
</evidence>
<dbReference type="PANTHER" id="PTHR32208">
    <property type="entry name" value="SECRETED PROTEIN-RELATED"/>
    <property type="match status" value="1"/>
</dbReference>
<dbReference type="InterPro" id="IPR014756">
    <property type="entry name" value="Ig_E-set"/>
</dbReference>
<evidence type="ECO:0000256" key="2">
    <source>
        <dbReference type="SAM" id="MobiDB-lite"/>
    </source>
</evidence>
<evidence type="ECO:0000313" key="5">
    <source>
        <dbReference type="EMBL" id="PWN28819.1"/>
    </source>
</evidence>
<sequence length="566" mass="61157">MPSPGLERPCVSEGGRVATNGRSGISAQMAFLNSDDTVIFLDKTENNPLQINGRPAWASEYNIRTGKSKPFDIVTNTFCAGGAPIADGRMVVTGGNIAVGPKGLAANQSVGPYFSIDGGMAVNIWNPRDGTWDSRPRGLHRERWYPSMEPLADGSVAIIGGQSGGGYSAIEKLMEPTLEFFPDRGAPVPVPIITRTLPINLYPLTYLMSNGRMFIQSYNEAVLYDLSAHTEQKLPDKPGAPGPYPSNAAVTLLPFTPDNKYEETVLFCGGLTGLSKVDWGGTHGPNVSLTDKSNSRDCWSIAPLIDATWRPRPPAPEGRSMATFITLPDGKIAWIGGAKKGTAGYGPPGSTGQPIGHSYADDPGYAVWVLDPTRYTWSYEGTLSKPRMYHSSMVLMPDGSIVVGGSNPNPDVTTVKYPTEYSIEVWYPPWYITPRPSNAQLPTTFSYGSSGFRIDLTKARSANSTASITKATVRLIRTGFSTHAVQWGQRAIELNCRITNGSSTLVVDGLPNNRSLFAPGTALAFLDIDGVPSKGKFVQVGPKTIPGERRKKKKRRMEWSDGAKLF</sequence>
<dbReference type="InterPro" id="IPR011043">
    <property type="entry name" value="Gal_Oxase/kelch_b-propeller"/>
</dbReference>
<feature type="region of interest" description="Disordered" evidence="2">
    <location>
        <begin position="546"/>
        <end position="566"/>
    </location>
</feature>
<dbReference type="Gene3D" id="2.60.40.10">
    <property type="entry name" value="Immunoglobulins"/>
    <property type="match status" value="1"/>
</dbReference>
<evidence type="ECO:0000313" key="6">
    <source>
        <dbReference type="Proteomes" id="UP000245884"/>
    </source>
</evidence>
<dbReference type="STRING" id="1569628.A0A316UU56"/>
<dbReference type="InterPro" id="IPR013783">
    <property type="entry name" value="Ig-like_fold"/>
</dbReference>
<proteinExistence type="predicted"/>
<organism evidence="5 6">
    <name type="scientific">Jaminaea rosea</name>
    <dbReference type="NCBI Taxonomy" id="1569628"/>
    <lineage>
        <taxon>Eukaryota</taxon>
        <taxon>Fungi</taxon>
        <taxon>Dikarya</taxon>
        <taxon>Basidiomycota</taxon>
        <taxon>Ustilaginomycotina</taxon>
        <taxon>Exobasidiomycetes</taxon>
        <taxon>Microstromatales</taxon>
        <taxon>Microstromatales incertae sedis</taxon>
        <taxon>Jaminaea</taxon>
    </lineage>
</organism>
<dbReference type="GeneID" id="37030448"/>
<dbReference type="SUPFAM" id="SSF81296">
    <property type="entry name" value="E set domains"/>
    <property type="match status" value="1"/>
</dbReference>
<dbReference type="SUPFAM" id="SSF50965">
    <property type="entry name" value="Galactose oxidase, central domain"/>
    <property type="match status" value="1"/>
</dbReference>
<evidence type="ECO:0000259" key="4">
    <source>
        <dbReference type="Pfam" id="PF09118"/>
    </source>
</evidence>
<dbReference type="Pfam" id="PF09118">
    <property type="entry name" value="GO-like_E_set"/>
    <property type="match status" value="1"/>
</dbReference>
<dbReference type="InterPro" id="IPR037293">
    <property type="entry name" value="Gal_Oxidase_central_sf"/>
</dbReference>
<dbReference type="RefSeq" id="XP_025363431.1">
    <property type="nucleotide sequence ID" value="XM_025508625.1"/>
</dbReference>
<dbReference type="Pfam" id="PF07250">
    <property type="entry name" value="Glyoxal_oxid_N"/>
    <property type="match status" value="1"/>
</dbReference>
<keyword evidence="1" id="KW-0732">Signal</keyword>
<evidence type="ECO:0000259" key="3">
    <source>
        <dbReference type="Pfam" id="PF07250"/>
    </source>
</evidence>
<dbReference type="InterPro" id="IPR009880">
    <property type="entry name" value="Glyoxal_oxidase_N"/>
</dbReference>
<dbReference type="EMBL" id="KZ819664">
    <property type="protein sequence ID" value="PWN28819.1"/>
    <property type="molecule type" value="Genomic_DNA"/>
</dbReference>
<gene>
    <name evidence="5" type="ORF">BDZ90DRAFT_264064</name>
</gene>
<dbReference type="OrthoDB" id="2019572at2759"/>
<dbReference type="CDD" id="cd02851">
    <property type="entry name" value="E_set_GO_C"/>
    <property type="match status" value="1"/>
</dbReference>
<reference evidence="5 6" key="1">
    <citation type="journal article" date="2018" name="Mol. Biol. Evol.">
        <title>Broad Genomic Sampling Reveals a Smut Pathogenic Ancestry of the Fungal Clade Ustilaginomycotina.</title>
        <authorList>
            <person name="Kijpornyongpan T."/>
            <person name="Mondo S.J."/>
            <person name="Barry K."/>
            <person name="Sandor L."/>
            <person name="Lee J."/>
            <person name="Lipzen A."/>
            <person name="Pangilinan J."/>
            <person name="LaButti K."/>
            <person name="Hainaut M."/>
            <person name="Henrissat B."/>
            <person name="Grigoriev I.V."/>
            <person name="Spatafora J.W."/>
            <person name="Aime M.C."/>
        </authorList>
    </citation>
    <scope>NUCLEOTIDE SEQUENCE [LARGE SCALE GENOMIC DNA]</scope>
    <source>
        <strain evidence="5 6">MCA 5214</strain>
    </source>
</reference>
<dbReference type="PANTHER" id="PTHR32208:SF21">
    <property type="entry name" value="LOW QUALITY PROTEIN: ALDEHYDE OXIDASE GLOX-LIKE"/>
    <property type="match status" value="1"/>
</dbReference>
<feature type="domain" description="Glyoxal oxidase N-terminal" evidence="3">
    <location>
        <begin position="56"/>
        <end position="429"/>
    </location>
</feature>
<keyword evidence="6" id="KW-1185">Reference proteome</keyword>
<dbReference type="InterPro" id="IPR015202">
    <property type="entry name" value="GO-like_E_set"/>
</dbReference>
<name>A0A316UU56_9BASI</name>
<feature type="compositionally biased region" description="Basic and acidic residues" evidence="2">
    <location>
        <begin position="557"/>
        <end position="566"/>
    </location>
</feature>
<dbReference type="Gene3D" id="2.130.10.80">
    <property type="entry name" value="Galactose oxidase/kelch, beta-propeller"/>
    <property type="match status" value="1"/>
</dbReference>